<feature type="region of interest" description="Disordered" evidence="1">
    <location>
        <begin position="62"/>
        <end position="114"/>
    </location>
</feature>
<accession>D4TX88</accession>
<evidence type="ECO:0000313" key="2">
    <source>
        <dbReference type="EMBL" id="EFF80539.1"/>
    </source>
</evidence>
<organism evidence="2 3">
    <name type="scientific">Schaalia odontolytica F0309</name>
    <dbReference type="NCBI Taxonomy" id="649742"/>
    <lineage>
        <taxon>Bacteria</taxon>
        <taxon>Bacillati</taxon>
        <taxon>Actinomycetota</taxon>
        <taxon>Actinomycetes</taxon>
        <taxon>Actinomycetales</taxon>
        <taxon>Actinomycetaceae</taxon>
        <taxon>Schaalia</taxon>
    </lineage>
</organism>
<dbReference type="Proteomes" id="UP000003150">
    <property type="component" value="Unassembled WGS sequence"/>
</dbReference>
<dbReference type="EMBL" id="ACYT02000015">
    <property type="protein sequence ID" value="EFF80539.1"/>
    <property type="molecule type" value="Genomic_DNA"/>
</dbReference>
<protein>
    <submittedName>
        <fullName evidence="2">Uncharacterized protein</fullName>
    </submittedName>
</protein>
<evidence type="ECO:0000256" key="1">
    <source>
        <dbReference type="SAM" id="MobiDB-lite"/>
    </source>
</evidence>
<dbReference type="HOGENOM" id="CLU_2115775_0_0_11"/>
<evidence type="ECO:0000313" key="3">
    <source>
        <dbReference type="Proteomes" id="UP000003150"/>
    </source>
</evidence>
<comment type="caution">
    <text evidence="2">The sequence shown here is derived from an EMBL/GenBank/DDBJ whole genome shotgun (WGS) entry which is preliminary data.</text>
</comment>
<gene>
    <name evidence="2" type="ORF">HMPREF0970_00545</name>
</gene>
<sequence length="114" mass="11769">MPMISSSVRAREGAPPSVHVRGCVGDVHGFVASCDAGEDVDLAADFRADEAGSQADAPLVVAGEGDLHEESARVRSPVRTDEGTLVGASPRQAHDVDAAAHRPRTRAGEQADVS</sequence>
<dbReference type="AlphaFoldDB" id="D4TX88"/>
<feature type="compositionally biased region" description="Basic and acidic residues" evidence="1">
    <location>
        <begin position="65"/>
        <end position="82"/>
    </location>
</feature>
<name>D4TX88_9ACTO</name>
<reference evidence="2 3" key="1">
    <citation type="submission" date="2009-10" db="EMBL/GenBank/DDBJ databases">
        <authorList>
            <person name="Weinstock G."/>
            <person name="Sodergren E."/>
            <person name="Clifton S."/>
            <person name="Fulton L."/>
            <person name="Fulton B."/>
            <person name="Courtney L."/>
            <person name="Fronick C."/>
            <person name="Harrison M."/>
            <person name="Strong C."/>
            <person name="Farmer C."/>
            <person name="Delahaunty K."/>
            <person name="Markovic C."/>
            <person name="Hall O."/>
            <person name="Minx P."/>
            <person name="Tomlinson C."/>
            <person name="Mitreva M."/>
            <person name="Nelson J."/>
            <person name="Hou S."/>
            <person name="Wollam A."/>
            <person name="Pepin K.H."/>
            <person name="Johnson M."/>
            <person name="Bhonagiri V."/>
            <person name="Nash W.E."/>
            <person name="Warren W."/>
            <person name="Chinwalla A."/>
            <person name="Mardis E.R."/>
            <person name="Wilson R.K."/>
        </authorList>
    </citation>
    <scope>NUCLEOTIDE SEQUENCE [LARGE SCALE GENOMIC DNA]</scope>
    <source>
        <strain evidence="2 3">F0309</strain>
    </source>
</reference>
<proteinExistence type="predicted"/>